<proteinExistence type="inferred from homology"/>
<organism evidence="6 7">
    <name type="scientific">Rhodomicrobium udaipurense</name>
    <dbReference type="NCBI Taxonomy" id="1202716"/>
    <lineage>
        <taxon>Bacteria</taxon>
        <taxon>Pseudomonadati</taxon>
        <taxon>Pseudomonadota</taxon>
        <taxon>Alphaproteobacteria</taxon>
        <taxon>Hyphomicrobiales</taxon>
        <taxon>Hyphomicrobiaceae</taxon>
        <taxon>Rhodomicrobium</taxon>
    </lineage>
</organism>
<dbReference type="InterPro" id="IPR000120">
    <property type="entry name" value="Amidase"/>
</dbReference>
<evidence type="ECO:0000256" key="1">
    <source>
        <dbReference type="ARBA" id="ARBA00003871"/>
    </source>
</evidence>
<evidence type="ECO:0000313" key="6">
    <source>
        <dbReference type="EMBL" id="MBJ7543559.1"/>
    </source>
</evidence>
<dbReference type="RefSeq" id="WP_199502380.1">
    <property type="nucleotide sequence ID" value="NZ_JAEMUK010000015.1"/>
</dbReference>
<comment type="function">
    <text evidence="1">Hydrolyzes indole-3-acetamide (IAM) into indole-3-acetic acid (IAA).</text>
</comment>
<feature type="region of interest" description="Disordered" evidence="4">
    <location>
        <begin position="471"/>
        <end position="490"/>
    </location>
</feature>
<sequence>MSSFADYDAYDGVGLAELVRRREVSAGELLAEARARADAVNPALNAIVYRRDAEAAREADAVAPDAPLAGVPFLVKDLGPPLAGAPLTCGSKLFANYVPDHDGEIVKRFKRAGLIAFGKTNVPEFGLVPVTEPVLFGPCRNPWDTERTPGGSSGGAAAAVAAGVVPMTHATDGGGSIRIPASCCGLVGLKTSRGLNPVEPFTPDYVVDHVVSRTVRDSAAALDATCGRADAGFLVGLDAPPPRLRVAVVRSAMLAGAVSPVVKDALDAAARLMESLGHHVEDAEPALDYDAFASAFLIEWATGARVMLEKFPPAVLDRAATKDDVEFGTWTLATIGGHLMSQRAGAQATLATESAKLIDFFTRYDVLLSPVLATPPLRISEAGAPFPEKTAAKIADAAGSPERMRSIVRAVARKSFAFAAFSAPFNMSGQPAISVPLCETPDELPIGMQFAARIGDDDLLLRLARELEQAAPWGKRRPRVWSGASSRQPA</sequence>
<protein>
    <recommendedName>
        <fullName evidence="3">Indoleacetamide hydrolase</fullName>
    </recommendedName>
</protein>
<dbReference type="Pfam" id="PF01425">
    <property type="entry name" value="Amidase"/>
    <property type="match status" value="1"/>
</dbReference>
<name>A0A8I1GEM6_9HYPH</name>
<evidence type="ECO:0000256" key="4">
    <source>
        <dbReference type="SAM" id="MobiDB-lite"/>
    </source>
</evidence>
<dbReference type="AlphaFoldDB" id="A0A8I1GEM6"/>
<dbReference type="InterPro" id="IPR036928">
    <property type="entry name" value="AS_sf"/>
</dbReference>
<dbReference type="PROSITE" id="PS00571">
    <property type="entry name" value="AMIDASES"/>
    <property type="match status" value="1"/>
</dbReference>
<dbReference type="Gene3D" id="3.90.1300.10">
    <property type="entry name" value="Amidase signature (AS) domain"/>
    <property type="match status" value="1"/>
</dbReference>
<dbReference type="PANTHER" id="PTHR11895">
    <property type="entry name" value="TRANSAMIDASE"/>
    <property type="match status" value="1"/>
</dbReference>
<comment type="caution">
    <text evidence="6">The sequence shown here is derived from an EMBL/GenBank/DDBJ whole genome shotgun (WGS) entry which is preliminary data.</text>
</comment>
<evidence type="ECO:0000256" key="2">
    <source>
        <dbReference type="ARBA" id="ARBA00009199"/>
    </source>
</evidence>
<reference evidence="6 7" key="1">
    <citation type="submission" date="2020-12" db="EMBL/GenBank/DDBJ databases">
        <title>Revised draft genomes of Rhodomicrobium vannielii ATCC 17100 and Rhodomicrobium udaipurense JA643.</title>
        <authorList>
            <person name="Conners E.M."/>
            <person name="Davenport E.J."/>
            <person name="Bose A."/>
        </authorList>
    </citation>
    <scope>NUCLEOTIDE SEQUENCE [LARGE SCALE GENOMIC DNA]</scope>
    <source>
        <strain evidence="6 7">JA643</strain>
    </source>
</reference>
<dbReference type="PANTHER" id="PTHR11895:SF7">
    <property type="entry name" value="GLUTAMYL-TRNA(GLN) AMIDOTRANSFERASE SUBUNIT A, MITOCHONDRIAL"/>
    <property type="match status" value="1"/>
</dbReference>
<dbReference type="InterPro" id="IPR023631">
    <property type="entry name" value="Amidase_dom"/>
</dbReference>
<dbReference type="GO" id="GO:0003824">
    <property type="term" value="F:catalytic activity"/>
    <property type="evidence" value="ECO:0007669"/>
    <property type="project" value="InterPro"/>
</dbReference>
<dbReference type="SUPFAM" id="SSF75304">
    <property type="entry name" value="Amidase signature (AS) enzymes"/>
    <property type="match status" value="1"/>
</dbReference>
<evidence type="ECO:0000256" key="3">
    <source>
        <dbReference type="ARBA" id="ARBA00021874"/>
    </source>
</evidence>
<gene>
    <name evidence="6" type="ORF">JDN41_08310</name>
</gene>
<evidence type="ECO:0000313" key="7">
    <source>
        <dbReference type="Proteomes" id="UP000623250"/>
    </source>
</evidence>
<evidence type="ECO:0000259" key="5">
    <source>
        <dbReference type="Pfam" id="PF01425"/>
    </source>
</evidence>
<dbReference type="Proteomes" id="UP000623250">
    <property type="component" value="Unassembled WGS sequence"/>
</dbReference>
<dbReference type="EMBL" id="JAEMUK010000015">
    <property type="protein sequence ID" value="MBJ7543559.1"/>
    <property type="molecule type" value="Genomic_DNA"/>
</dbReference>
<feature type="domain" description="Amidase" evidence="5">
    <location>
        <begin position="28"/>
        <end position="461"/>
    </location>
</feature>
<keyword evidence="7" id="KW-1185">Reference proteome</keyword>
<dbReference type="InterPro" id="IPR020556">
    <property type="entry name" value="Amidase_CS"/>
</dbReference>
<accession>A0A8I1GEM6</accession>
<comment type="similarity">
    <text evidence="2">Belongs to the amidase family.</text>
</comment>